<name>W9DN20_METTI</name>
<dbReference type="AlphaFoldDB" id="W9DN20"/>
<accession>W9DN20</accession>
<dbReference type="Proteomes" id="UP000019483">
    <property type="component" value="Unassembled WGS sequence"/>
</dbReference>
<organism evidence="1 2">
    <name type="scientific">Methanolobus tindarius DSM 2278</name>
    <dbReference type="NCBI Taxonomy" id="1090322"/>
    <lineage>
        <taxon>Archaea</taxon>
        <taxon>Methanobacteriati</taxon>
        <taxon>Methanobacteriota</taxon>
        <taxon>Stenosarchaea group</taxon>
        <taxon>Methanomicrobia</taxon>
        <taxon>Methanosarcinales</taxon>
        <taxon>Methanosarcinaceae</taxon>
        <taxon>Methanolobus</taxon>
    </lineage>
</organism>
<proteinExistence type="predicted"/>
<keyword evidence="2" id="KW-1185">Reference proteome</keyword>
<evidence type="ECO:0000313" key="1">
    <source>
        <dbReference type="EMBL" id="ETA67329.1"/>
    </source>
</evidence>
<gene>
    <name evidence="1" type="ORF">MettiDRAFT_0749</name>
</gene>
<evidence type="ECO:0000313" key="2">
    <source>
        <dbReference type="Proteomes" id="UP000019483"/>
    </source>
</evidence>
<protein>
    <submittedName>
        <fullName evidence="1">Uncharacterized protein</fullName>
    </submittedName>
</protein>
<dbReference type="EMBL" id="AZAJ01000001">
    <property type="protein sequence ID" value="ETA67329.1"/>
    <property type="molecule type" value="Genomic_DNA"/>
</dbReference>
<reference evidence="1 2" key="1">
    <citation type="submission" date="2013-08" db="EMBL/GenBank/DDBJ databases">
        <authorList>
            <consortium name="DOE Joint Genome Institute"/>
            <person name="Eisen J."/>
            <person name="Huntemann M."/>
            <person name="Han J."/>
            <person name="Chen A."/>
            <person name="Kyrpides N."/>
            <person name="Mavromatis K."/>
            <person name="Markowitz V."/>
            <person name="Palaniappan K."/>
            <person name="Ivanova N."/>
            <person name="Schaumberg A."/>
            <person name="Pati A."/>
            <person name="Liolios K."/>
            <person name="Nordberg H.P."/>
            <person name="Cantor M.N."/>
            <person name="Hua S.X."/>
            <person name="Woyke T."/>
        </authorList>
    </citation>
    <scope>NUCLEOTIDE SEQUENCE [LARGE SCALE GENOMIC DNA]</scope>
    <source>
        <strain evidence="1 2">DSM 2278</strain>
    </source>
</reference>
<sequence length="34" mass="3950">MGSNQKSYREIKIAFNYGNKKVGYIEIVEIDDIL</sequence>
<comment type="caution">
    <text evidence="1">The sequence shown here is derived from an EMBL/GenBank/DDBJ whole genome shotgun (WGS) entry which is preliminary data.</text>
</comment>
<dbReference type="STRING" id="1090322.MettiDRAFT_0749"/>